<keyword evidence="2" id="KW-1185">Reference proteome</keyword>
<dbReference type="InterPro" id="IPR049232">
    <property type="entry name" value="DUF6829"/>
</dbReference>
<dbReference type="eggNOG" id="ENOG502SN3J">
    <property type="taxonomic scope" value="Eukaryota"/>
</dbReference>
<reference evidence="2" key="1">
    <citation type="journal article" date="2014" name="Genome Announc.">
        <title>Draft genome sequence of Colletotrichum sublineola, a destructive pathogen of cultivated sorghum.</title>
        <authorList>
            <person name="Baroncelli R."/>
            <person name="Sanz-Martin J.M."/>
            <person name="Rech G.E."/>
            <person name="Sukno S.A."/>
            <person name="Thon M.R."/>
        </authorList>
    </citation>
    <scope>NUCLEOTIDE SEQUENCE [LARGE SCALE GENOMIC DNA]</scope>
    <source>
        <strain evidence="2">TX430BB</strain>
    </source>
</reference>
<name>A0A066X653_COLSU</name>
<dbReference type="EMBL" id="JMSE01001112">
    <property type="protein sequence ID" value="KDN64623.1"/>
    <property type="molecule type" value="Genomic_DNA"/>
</dbReference>
<proteinExistence type="predicted"/>
<protein>
    <submittedName>
        <fullName evidence="1">Uncharacterized protein</fullName>
    </submittedName>
</protein>
<gene>
    <name evidence="1" type="ORF">CSUB01_11806</name>
</gene>
<dbReference type="AlphaFoldDB" id="A0A066X653"/>
<dbReference type="Pfam" id="PF20717">
    <property type="entry name" value="DUF6829"/>
    <property type="match status" value="1"/>
</dbReference>
<comment type="caution">
    <text evidence="1">The sequence shown here is derived from an EMBL/GenBank/DDBJ whole genome shotgun (WGS) entry which is preliminary data.</text>
</comment>
<organism evidence="1 2">
    <name type="scientific">Colletotrichum sublineola</name>
    <name type="common">Sorghum anthracnose fungus</name>
    <dbReference type="NCBI Taxonomy" id="1173701"/>
    <lineage>
        <taxon>Eukaryota</taxon>
        <taxon>Fungi</taxon>
        <taxon>Dikarya</taxon>
        <taxon>Ascomycota</taxon>
        <taxon>Pezizomycotina</taxon>
        <taxon>Sordariomycetes</taxon>
        <taxon>Hypocreomycetidae</taxon>
        <taxon>Glomerellales</taxon>
        <taxon>Glomerellaceae</taxon>
        <taxon>Colletotrichum</taxon>
        <taxon>Colletotrichum graminicola species complex</taxon>
    </lineage>
</organism>
<evidence type="ECO:0000313" key="2">
    <source>
        <dbReference type="Proteomes" id="UP000027238"/>
    </source>
</evidence>
<accession>A0A066X653</accession>
<dbReference type="Proteomes" id="UP000027238">
    <property type="component" value="Unassembled WGS sequence"/>
</dbReference>
<sequence>MASSSKSNQKGKGIATAADQQLPVYPYKILAKIWRYVREEYVDQVRPNNVDDLSYELETPPQKLVWLNGRNKIVDKVLKILSEDTTTTYDLPGADAKTDKKQAFGCKHMHDIMQHLVKKLEQTRRNMRKKDIKAAVAKGRVLEHDEPESGYDVNDYSGTNCLWVQNIRTYPSENHPKRHCSTCQTAENKHHGSIFPYLSVKAGLIHSVDGLPQRHKEEIICGIELGAGFNPGQLAQAENAPASPSILQEMKGHQTQFDFTLYNNYSISLA</sequence>
<dbReference type="STRING" id="1173701.A0A066X653"/>
<dbReference type="HOGENOM" id="CLU_1030652_0_0_1"/>
<evidence type="ECO:0000313" key="1">
    <source>
        <dbReference type="EMBL" id="KDN64623.1"/>
    </source>
</evidence>
<dbReference type="OrthoDB" id="5295627at2759"/>